<name>A0A2Z4Y5M2_SUMC1</name>
<dbReference type="AlphaFoldDB" id="A0A2Z4Y5M2"/>
<protein>
    <submittedName>
        <fullName evidence="2">Peptidase U32</fullName>
    </submittedName>
</protein>
<accession>A0A2Z4Y5M2</accession>
<dbReference type="PANTHER" id="PTHR30217">
    <property type="entry name" value="PEPTIDASE U32 FAMILY"/>
    <property type="match status" value="1"/>
</dbReference>
<dbReference type="InterPro" id="IPR020988">
    <property type="entry name" value="Pept_U32_collagenase"/>
</dbReference>
<dbReference type="PANTHER" id="PTHR30217:SF10">
    <property type="entry name" value="23S RRNA 5-HYDROXYCYTIDINE C2501 SYNTHASE"/>
    <property type="match status" value="1"/>
</dbReference>
<proteinExistence type="predicted"/>
<dbReference type="Pfam" id="PF12392">
    <property type="entry name" value="DUF3656"/>
    <property type="match status" value="1"/>
</dbReference>
<evidence type="ECO:0000313" key="2">
    <source>
        <dbReference type="EMBL" id="AXA36279.1"/>
    </source>
</evidence>
<evidence type="ECO:0000313" key="3">
    <source>
        <dbReference type="Proteomes" id="UP000262583"/>
    </source>
</evidence>
<dbReference type="Proteomes" id="UP000262583">
    <property type="component" value="Chromosome"/>
</dbReference>
<sequence length="858" mass="95394">MIQDFTYNSTPSPATARPLPELLAPAGDEEALRAAIENGADGVYLGLDEHNARLRAPNFPVERLPELVARAHERGVRVYVTLNTLIFADEIESAAQLLIACSRAGVDGVMIQDLGFAALANRLVPELPVHASTQMTLTSPECVAAVEALGVRLSRIVAPRELDLRQIADLCKRTSQEIEVFVHGALCVAYSGQCLTSEALGGRSANRGECAQACRLPYELIVDGQARNLGDVQYLLSPKDLAAFDDVSKLVEAGVRSLKIEGRLKNAFYVAATVQAYRRALDELTQRGSAPKLDESPDLRYRLEMTFSRGFTGGYLHEINHQAVVEGRFPKKRGPYLGRVVRVEPHKVSIALCGFVQLGDGVVFDCGRPDLEEVGGRVYEIWVDGKKVPAAGSLNASSGQAQEVTLTFDHHRFAWRDVHVGDRVWKTSDPQLEKQLRSTYEVGAPRYRRPIRATLRAYVGEPVRLLLTDWEGVSAEVEDAAPAERALQRPLDETVAREQLGRLGATPFYLESLELDTDGATMVPLSRLNELRRRAVEVLLSKRRALGRERRIRPNALDEMRAAIEARARVFTQMPTTPTLAILCRTLEQIKTAVAFAEVATIYADFEDLRRLRDAAEVVRAAHKRFVPATLRIHKSGEEGFLRTLLNCEPDAILVRNLGAWHLLRQYAPSLPLIGDYSLNVANDLTADLLMRQGFESLTPSYDLNGEQLFELLHRVPASWFEVTIHQHMPMFHMEHCVFCRFLSSGTDYTNCGRPCDVHRVALRDRMGYAHPVKADAGCRNTVYNAVPQSAAEYVPQLLDAGVRRFRIEFIEEDNVKVREAIQAYAALLAGEVAGRQVWRRLHAIGKLGVTRGTLDHA</sequence>
<dbReference type="InterPro" id="IPR051454">
    <property type="entry name" value="RNA/ubiquinone_mod_enzymes"/>
</dbReference>
<feature type="domain" description="Peptidase U32 collagenase" evidence="1">
    <location>
        <begin position="424"/>
        <end position="543"/>
    </location>
</feature>
<dbReference type="KEGG" id="schv:BRCON_1502"/>
<dbReference type="SUPFAM" id="SSF51395">
    <property type="entry name" value="FMN-linked oxidoreductases"/>
    <property type="match status" value="1"/>
</dbReference>
<gene>
    <name evidence="2" type="ORF">BRCON_1502</name>
</gene>
<organism evidence="2 3">
    <name type="scientific">Sumerlaea chitinivorans</name>
    <dbReference type="NCBI Taxonomy" id="2250252"/>
    <lineage>
        <taxon>Bacteria</taxon>
        <taxon>Candidatus Sumerlaeota</taxon>
        <taxon>Candidatus Sumerlaeia</taxon>
        <taxon>Candidatus Sumerlaeales</taxon>
        <taxon>Candidatus Sumerlaeaceae</taxon>
        <taxon>Candidatus Sumerlaea</taxon>
    </lineage>
</organism>
<evidence type="ECO:0000259" key="1">
    <source>
        <dbReference type="Pfam" id="PF12392"/>
    </source>
</evidence>
<dbReference type="InterPro" id="IPR001539">
    <property type="entry name" value="Peptidase_U32"/>
</dbReference>
<reference evidence="2 3" key="1">
    <citation type="submission" date="2018-05" db="EMBL/GenBank/DDBJ databases">
        <title>A metagenomic window into the 2 km-deep terrestrial subsurface aquifer revealed taxonomically and functionally diverse microbial community comprising novel uncultured bacterial lineages.</title>
        <authorList>
            <person name="Kadnikov V.V."/>
            <person name="Mardanov A.V."/>
            <person name="Beletsky A.V."/>
            <person name="Banks D."/>
            <person name="Pimenov N.V."/>
            <person name="Frank Y.A."/>
            <person name="Karnachuk O.V."/>
            <person name="Ravin N.V."/>
        </authorList>
    </citation>
    <scope>NUCLEOTIDE SEQUENCE [LARGE SCALE GENOMIC DNA]</scope>
    <source>
        <strain evidence="2">BY</strain>
    </source>
</reference>
<dbReference type="Pfam" id="PF01136">
    <property type="entry name" value="Peptidase_U32"/>
    <property type="match status" value="2"/>
</dbReference>
<dbReference type="EMBL" id="CP030759">
    <property type="protein sequence ID" value="AXA36279.1"/>
    <property type="molecule type" value="Genomic_DNA"/>
</dbReference>